<reference evidence="7 8" key="1">
    <citation type="journal article" date="2019" name="Gigascience">
        <title>Whole-genome sequence of the oriental lung fluke Paragonimus westermani.</title>
        <authorList>
            <person name="Oey H."/>
            <person name="Zakrzewski M."/>
            <person name="Narain K."/>
            <person name="Devi K.R."/>
            <person name="Agatsuma T."/>
            <person name="Nawaratna S."/>
            <person name="Gobert G.N."/>
            <person name="Jones M.K."/>
            <person name="Ragan M.A."/>
            <person name="McManus D.P."/>
            <person name="Krause L."/>
        </authorList>
    </citation>
    <scope>NUCLEOTIDE SEQUENCE [LARGE SCALE GENOMIC DNA]</scope>
    <source>
        <strain evidence="7 8">IND2009</strain>
    </source>
</reference>
<accession>A0A5J4NUD6</accession>
<dbReference type="InterPro" id="IPR001019">
    <property type="entry name" value="Gprotein_alpha_su"/>
</dbReference>
<gene>
    <name evidence="7" type="ORF">DEA37_0004301</name>
</gene>
<keyword evidence="6" id="KW-0479">Metal-binding</keyword>
<evidence type="ECO:0000256" key="1">
    <source>
        <dbReference type="ARBA" id="ARBA00011356"/>
    </source>
</evidence>
<dbReference type="GO" id="GO:0007188">
    <property type="term" value="P:adenylate cyclase-modulating G protein-coupled receptor signaling pathway"/>
    <property type="evidence" value="ECO:0007669"/>
    <property type="project" value="TreeGrafter"/>
</dbReference>
<dbReference type="PANTHER" id="PTHR10218">
    <property type="entry name" value="GTP-BINDING PROTEIN ALPHA SUBUNIT"/>
    <property type="match status" value="1"/>
</dbReference>
<dbReference type="SUPFAM" id="SSF47895">
    <property type="entry name" value="Transducin (alpha subunit), insertion domain"/>
    <property type="match status" value="1"/>
</dbReference>
<proteinExistence type="predicted"/>
<dbReference type="Gene3D" id="3.40.50.300">
    <property type="entry name" value="P-loop containing nucleotide triphosphate hydrolases"/>
    <property type="match status" value="1"/>
</dbReference>
<dbReference type="Proteomes" id="UP000324629">
    <property type="component" value="Unassembled WGS sequence"/>
</dbReference>
<comment type="subunit">
    <text evidence="1">G proteins are composed of 3 units; alpha, beta and gamma. The alpha chain contains the guanine nucleotide binding site.</text>
</comment>
<keyword evidence="8" id="KW-1185">Reference proteome</keyword>
<keyword evidence="4" id="KW-0807">Transducer</keyword>
<evidence type="ECO:0000256" key="5">
    <source>
        <dbReference type="PIRSR" id="PIRSR601019-1"/>
    </source>
</evidence>
<dbReference type="GO" id="GO:0005525">
    <property type="term" value="F:GTP binding"/>
    <property type="evidence" value="ECO:0007669"/>
    <property type="project" value="UniProtKB-KW"/>
</dbReference>
<evidence type="ECO:0000256" key="6">
    <source>
        <dbReference type="PIRSR" id="PIRSR601019-2"/>
    </source>
</evidence>
<keyword evidence="6" id="KW-0460">Magnesium</keyword>
<evidence type="ECO:0000256" key="2">
    <source>
        <dbReference type="ARBA" id="ARBA00022741"/>
    </source>
</evidence>
<dbReference type="GO" id="GO:0005834">
    <property type="term" value="C:heterotrimeric G-protein complex"/>
    <property type="evidence" value="ECO:0007669"/>
    <property type="project" value="TreeGrafter"/>
</dbReference>
<dbReference type="EMBL" id="QNGE01000780">
    <property type="protein sequence ID" value="KAA3679305.1"/>
    <property type="molecule type" value="Genomic_DNA"/>
</dbReference>
<dbReference type="InterPro" id="IPR027417">
    <property type="entry name" value="P-loop_NTPase"/>
</dbReference>
<feature type="binding site" evidence="6">
    <location>
        <position position="63"/>
    </location>
    <ligand>
        <name>Mg(2+)</name>
        <dbReference type="ChEBI" id="CHEBI:18420"/>
    </ligand>
</feature>
<dbReference type="GO" id="GO:0031683">
    <property type="term" value="F:G-protein beta/gamma-subunit complex binding"/>
    <property type="evidence" value="ECO:0007669"/>
    <property type="project" value="InterPro"/>
</dbReference>
<dbReference type="GO" id="GO:0003924">
    <property type="term" value="F:GTPase activity"/>
    <property type="evidence" value="ECO:0007669"/>
    <property type="project" value="InterPro"/>
</dbReference>
<feature type="binding site" evidence="5">
    <location>
        <begin position="59"/>
        <end position="64"/>
    </location>
    <ligand>
        <name>GTP</name>
        <dbReference type="ChEBI" id="CHEBI:37565"/>
    </ligand>
</feature>
<evidence type="ECO:0000313" key="7">
    <source>
        <dbReference type="EMBL" id="KAA3679305.1"/>
    </source>
</evidence>
<evidence type="ECO:0000256" key="3">
    <source>
        <dbReference type="ARBA" id="ARBA00023134"/>
    </source>
</evidence>
<sequence length="153" mass="17451">MSCFFTEEARTQQRLNREIERQLQRDRSAGKKEMKLLLLGKLFVVDLACILSTFSGTGEAGKSTFVKQMRIIHGSGYSEVDKRAFIGLIYQNILLAMATMIEAMQRLGIIYSDMKNPVSVDLLFLHIPINHRHNCYRASFLGESSRPHQQIVS</sequence>
<protein>
    <submittedName>
        <fullName evidence="7">Guanine nucleotide-binding protein G(Q) subunit alpha</fullName>
    </submittedName>
</protein>
<dbReference type="AlphaFoldDB" id="A0A5J4NUD6"/>
<name>A0A5J4NUD6_9TREM</name>
<dbReference type="InterPro" id="IPR011025">
    <property type="entry name" value="GproteinA_insert"/>
</dbReference>
<dbReference type="GO" id="GO:0001664">
    <property type="term" value="F:G protein-coupled receptor binding"/>
    <property type="evidence" value="ECO:0007669"/>
    <property type="project" value="TreeGrafter"/>
</dbReference>
<dbReference type="GO" id="GO:0005737">
    <property type="term" value="C:cytoplasm"/>
    <property type="evidence" value="ECO:0007669"/>
    <property type="project" value="TreeGrafter"/>
</dbReference>
<dbReference type="Pfam" id="PF00503">
    <property type="entry name" value="G-alpha"/>
    <property type="match status" value="1"/>
</dbReference>
<keyword evidence="2 5" id="KW-0547">Nucleotide-binding</keyword>
<comment type="caution">
    <text evidence="7">The sequence shown here is derived from an EMBL/GenBank/DDBJ whole genome shotgun (WGS) entry which is preliminary data.</text>
</comment>
<dbReference type="PANTHER" id="PTHR10218:SF329">
    <property type="entry name" value="GUANINE NUCLEOTIDE-BINDING PROTEIN G(Q) SUBUNIT ALPHA"/>
    <property type="match status" value="1"/>
</dbReference>
<keyword evidence="3 5" id="KW-0342">GTP-binding</keyword>
<evidence type="ECO:0000256" key="4">
    <source>
        <dbReference type="ARBA" id="ARBA00023224"/>
    </source>
</evidence>
<evidence type="ECO:0000313" key="8">
    <source>
        <dbReference type="Proteomes" id="UP000324629"/>
    </source>
</evidence>
<dbReference type="GO" id="GO:0046872">
    <property type="term" value="F:metal ion binding"/>
    <property type="evidence" value="ECO:0007669"/>
    <property type="project" value="UniProtKB-KW"/>
</dbReference>
<organism evidence="7 8">
    <name type="scientific">Paragonimus westermani</name>
    <dbReference type="NCBI Taxonomy" id="34504"/>
    <lineage>
        <taxon>Eukaryota</taxon>
        <taxon>Metazoa</taxon>
        <taxon>Spiralia</taxon>
        <taxon>Lophotrochozoa</taxon>
        <taxon>Platyhelminthes</taxon>
        <taxon>Trematoda</taxon>
        <taxon>Digenea</taxon>
        <taxon>Plagiorchiida</taxon>
        <taxon>Troglotremata</taxon>
        <taxon>Troglotrematidae</taxon>
        <taxon>Paragonimus</taxon>
    </lineage>
</organism>